<keyword evidence="3" id="KW-0732">Signal</keyword>
<dbReference type="GO" id="GO:0055085">
    <property type="term" value="P:transmembrane transport"/>
    <property type="evidence" value="ECO:0007669"/>
    <property type="project" value="InterPro"/>
</dbReference>
<reference evidence="4 5" key="1">
    <citation type="submission" date="2018-02" db="EMBL/GenBank/DDBJ databases">
        <title>novel marine gammaproteobacteria from coastal saline agro ecosystem.</title>
        <authorList>
            <person name="Krishnan R."/>
            <person name="Ramesh Kumar N."/>
        </authorList>
    </citation>
    <scope>NUCLEOTIDE SEQUENCE [LARGE SCALE GENOMIC DNA]</scope>
    <source>
        <strain evidence="4 5">228</strain>
    </source>
</reference>
<protein>
    <submittedName>
        <fullName evidence="4">C4-dicarboxylate ABC transporter substrate-binding protein</fullName>
    </submittedName>
</protein>
<dbReference type="OrthoDB" id="6073716at2"/>
<dbReference type="AlphaFoldDB" id="A0A2S5KPE8"/>
<keyword evidence="2" id="KW-0813">Transport</keyword>
<name>A0A2S5KPE8_9PROT</name>
<evidence type="ECO:0000256" key="3">
    <source>
        <dbReference type="ARBA" id="ARBA00022729"/>
    </source>
</evidence>
<sequence>MEEIFFKIKKTNRRACFFIGFALPSIANRVCTKNEQSKQISSTLATGPVTSGCLTANAVWESKVKKRHLTFIAALATLATPFLSGSAGAATTFLANSFYDQEHPLSKYGYVEWANTVKELSHGDLQPQVYTGTVLLAPRASLQGIRDNIVQVASHAAIYTPSDLPVANAVQELGFNFDDPLTTILAVTDFSMHNAEQLAEWKKAGVVYLGAYATPPYILFCRQPVRTLADIKGKRIRAAGSTVSQWLEQAGAIPVNVPSSEMYTGLDRGSLDCATNAANDLIDRSMWEVAKYTTLLPTGMYWSGPHWGYNPKFWASLSEEQRQVLQQATAKSMTRMVVEYLKSSASALEQAKAKGNEVAEPAADLQQSVTDFRKQSLDGIYALVEQKYQIKDSKALIDDFLQTYAKWQKLLEGVDRQNEAALADLAMQQIYSKLPADYGLK</sequence>
<evidence type="ECO:0000256" key="1">
    <source>
        <dbReference type="ARBA" id="ARBA00009023"/>
    </source>
</evidence>
<evidence type="ECO:0000313" key="4">
    <source>
        <dbReference type="EMBL" id="PPC76610.1"/>
    </source>
</evidence>
<dbReference type="CDD" id="cd13666">
    <property type="entry name" value="PBP2_TRAP_DctP_like_1"/>
    <property type="match status" value="1"/>
</dbReference>
<dbReference type="Pfam" id="PF03480">
    <property type="entry name" value="DctP"/>
    <property type="match status" value="1"/>
</dbReference>
<comment type="similarity">
    <text evidence="1">Belongs to the bacterial solute-binding protein 7 family.</text>
</comment>
<dbReference type="SUPFAM" id="SSF53850">
    <property type="entry name" value="Periplasmic binding protein-like II"/>
    <property type="match status" value="1"/>
</dbReference>
<proteinExistence type="inferred from homology"/>
<dbReference type="Proteomes" id="UP000238196">
    <property type="component" value="Unassembled WGS sequence"/>
</dbReference>
<evidence type="ECO:0000256" key="2">
    <source>
        <dbReference type="ARBA" id="ARBA00022448"/>
    </source>
</evidence>
<dbReference type="InterPro" id="IPR018389">
    <property type="entry name" value="DctP_fam"/>
</dbReference>
<dbReference type="Gene3D" id="3.40.190.170">
    <property type="entry name" value="Bacterial extracellular solute-binding protein, family 7"/>
    <property type="match status" value="1"/>
</dbReference>
<gene>
    <name evidence="4" type="ORF">C4K68_14660</name>
</gene>
<accession>A0A2S5KPE8</accession>
<dbReference type="InterPro" id="IPR038404">
    <property type="entry name" value="TRAP_DctP_sf"/>
</dbReference>
<dbReference type="NCBIfam" id="NF037995">
    <property type="entry name" value="TRAP_S1"/>
    <property type="match status" value="1"/>
</dbReference>
<organism evidence="4 5">
    <name type="scientific">Proteobacteria bacterium 228</name>
    <dbReference type="NCBI Taxonomy" id="2083153"/>
    <lineage>
        <taxon>Bacteria</taxon>
        <taxon>Pseudomonadati</taxon>
        <taxon>Pseudomonadota</taxon>
    </lineage>
</organism>
<comment type="caution">
    <text evidence="4">The sequence shown here is derived from an EMBL/GenBank/DDBJ whole genome shotgun (WGS) entry which is preliminary data.</text>
</comment>
<dbReference type="PANTHER" id="PTHR33376">
    <property type="match status" value="1"/>
</dbReference>
<evidence type="ECO:0000313" key="5">
    <source>
        <dbReference type="Proteomes" id="UP000238196"/>
    </source>
</evidence>
<dbReference type="EMBL" id="PRLP01000047">
    <property type="protein sequence ID" value="PPC76610.1"/>
    <property type="molecule type" value="Genomic_DNA"/>
</dbReference>
<dbReference type="PANTHER" id="PTHR33376:SF7">
    <property type="entry name" value="C4-DICARBOXYLATE-BINDING PROTEIN DCTB"/>
    <property type="match status" value="1"/>
</dbReference>